<evidence type="ECO:0000313" key="1">
    <source>
        <dbReference type="EMBL" id="MBX52891.1"/>
    </source>
</evidence>
<accession>A0A2P2PE09</accession>
<proteinExistence type="predicted"/>
<dbReference type="AlphaFoldDB" id="A0A2P2PE09"/>
<sequence>MTLLIRRVNESLTNQLWGYISMLEYVQSGSTVFLNMNNFLTNPLLICLHQTVYWPSEHSNHFLSSAAVQLKMTT</sequence>
<dbReference type="EMBL" id="GGEC01072407">
    <property type="protein sequence ID" value="MBX52891.1"/>
    <property type="molecule type" value="Transcribed_RNA"/>
</dbReference>
<reference evidence="1" key="1">
    <citation type="submission" date="2018-02" db="EMBL/GenBank/DDBJ databases">
        <title>Rhizophora mucronata_Transcriptome.</title>
        <authorList>
            <person name="Meera S.P."/>
            <person name="Sreeshan A."/>
            <person name="Augustine A."/>
        </authorList>
    </citation>
    <scope>NUCLEOTIDE SEQUENCE</scope>
    <source>
        <tissue evidence="1">Leaf</tissue>
    </source>
</reference>
<protein>
    <submittedName>
        <fullName evidence="1">Uncharacterized protein</fullName>
    </submittedName>
</protein>
<organism evidence="1">
    <name type="scientific">Rhizophora mucronata</name>
    <name type="common">Asiatic mangrove</name>
    <dbReference type="NCBI Taxonomy" id="61149"/>
    <lineage>
        <taxon>Eukaryota</taxon>
        <taxon>Viridiplantae</taxon>
        <taxon>Streptophyta</taxon>
        <taxon>Embryophyta</taxon>
        <taxon>Tracheophyta</taxon>
        <taxon>Spermatophyta</taxon>
        <taxon>Magnoliopsida</taxon>
        <taxon>eudicotyledons</taxon>
        <taxon>Gunneridae</taxon>
        <taxon>Pentapetalae</taxon>
        <taxon>rosids</taxon>
        <taxon>fabids</taxon>
        <taxon>Malpighiales</taxon>
        <taxon>Rhizophoraceae</taxon>
        <taxon>Rhizophora</taxon>
    </lineage>
</organism>
<name>A0A2P2PE09_RHIMU</name>